<dbReference type="EMBL" id="CAJNRD030001968">
    <property type="protein sequence ID" value="CAG5111192.1"/>
    <property type="molecule type" value="Genomic_DNA"/>
</dbReference>
<dbReference type="OrthoDB" id="2149267at2759"/>
<organism evidence="1 2">
    <name type="scientific">Cotesia congregata</name>
    <name type="common">Parasitoid wasp</name>
    <name type="synonym">Apanteles congregatus</name>
    <dbReference type="NCBI Taxonomy" id="51543"/>
    <lineage>
        <taxon>Eukaryota</taxon>
        <taxon>Metazoa</taxon>
        <taxon>Ecdysozoa</taxon>
        <taxon>Arthropoda</taxon>
        <taxon>Hexapoda</taxon>
        <taxon>Insecta</taxon>
        <taxon>Pterygota</taxon>
        <taxon>Neoptera</taxon>
        <taxon>Endopterygota</taxon>
        <taxon>Hymenoptera</taxon>
        <taxon>Apocrita</taxon>
        <taxon>Ichneumonoidea</taxon>
        <taxon>Braconidae</taxon>
        <taxon>Microgastrinae</taxon>
        <taxon>Cotesia</taxon>
    </lineage>
</organism>
<comment type="caution">
    <text evidence="1">The sequence shown here is derived from an EMBL/GenBank/DDBJ whole genome shotgun (WGS) entry which is preliminary data.</text>
</comment>
<dbReference type="Proteomes" id="UP000786811">
    <property type="component" value="Unassembled WGS sequence"/>
</dbReference>
<evidence type="ECO:0000313" key="1">
    <source>
        <dbReference type="EMBL" id="CAG5111192.1"/>
    </source>
</evidence>
<dbReference type="AlphaFoldDB" id="A0A8J2MVF8"/>
<keyword evidence="2" id="KW-1185">Reference proteome</keyword>
<evidence type="ECO:0000313" key="2">
    <source>
        <dbReference type="Proteomes" id="UP000786811"/>
    </source>
</evidence>
<reference evidence="1" key="1">
    <citation type="submission" date="2021-04" db="EMBL/GenBank/DDBJ databases">
        <authorList>
            <person name="Chebbi M.A.C M."/>
        </authorList>
    </citation>
    <scope>NUCLEOTIDE SEQUENCE</scope>
</reference>
<proteinExistence type="predicted"/>
<protein>
    <submittedName>
        <fullName evidence="1">Uncharacterized protein</fullName>
    </submittedName>
</protein>
<name>A0A8J2MVF8_COTCN</name>
<gene>
    <name evidence="1" type="ORF">HICCMSTLAB_LOCUS14118</name>
</gene>
<sequence>MRLWTDLCFLYCIHPIPHPFLSVVGIVTMRKPQRKLMPVQSATGAISDGESNSYVFGSISDGVFHGKIVSPHSGAWYIERAHYYFPHHAINESLHSVMYHENDVIDPYANIRNGKL</sequence>
<accession>A0A8J2MVF8</accession>